<organism evidence="1 2">
    <name type="scientific">candidate division CPR1 bacterium GW2011_GWC1_49_13</name>
    <dbReference type="NCBI Taxonomy" id="1618342"/>
    <lineage>
        <taxon>Bacteria</taxon>
        <taxon>candidate division CPR1</taxon>
    </lineage>
</organism>
<comment type="caution">
    <text evidence="1">The sequence shown here is derived from an EMBL/GenBank/DDBJ whole genome shotgun (WGS) entry which is preliminary data.</text>
</comment>
<dbReference type="STRING" id="1618342.UY40_C0010G0018"/>
<evidence type="ECO:0000313" key="1">
    <source>
        <dbReference type="EMBL" id="KKW05721.1"/>
    </source>
</evidence>
<gene>
    <name evidence="1" type="ORF">UY40_C0010G0018</name>
</gene>
<evidence type="ECO:0000313" key="2">
    <source>
        <dbReference type="Proteomes" id="UP000034119"/>
    </source>
</evidence>
<protein>
    <submittedName>
        <fullName evidence="1">Uncharacterized protein</fullName>
    </submittedName>
</protein>
<sequence>MELSKEQIIVKLERLINQADPILATAHTYARVPGTYVDEAMFNGWKADALRFLQMLSILGEEDEYYMNFKKEVSSDRQTNVKIGVEILKRVKDDIENGIFLIPIS</sequence>
<name>A0A0G1VH29_9BACT</name>
<proteinExistence type="predicted"/>
<dbReference type="EMBL" id="LCPW01000010">
    <property type="protein sequence ID" value="KKW05721.1"/>
    <property type="molecule type" value="Genomic_DNA"/>
</dbReference>
<dbReference type="AlphaFoldDB" id="A0A0G1VH29"/>
<accession>A0A0G1VH29</accession>
<dbReference type="Proteomes" id="UP000034119">
    <property type="component" value="Unassembled WGS sequence"/>
</dbReference>
<reference evidence="1 2" key="1">
    <citation type="journal article" date="2015" name="Nature">
        <title>rRNA introns, odd ribosomes, and small enigmatic genomes across a large radiation of phyla.</title>
        <authorList>
            <person name="Brown C.T."/>
            <person name="Hug L.A."/>
            <person name="Thomas B.C."/>
            <person name="Sharon I."/>
            <person name="Castelle C.J."/>
            <person name="Singh A."/>
            <person name="Wilkins M.J."/>
            <person name="Williams K.H."/>
            <person name="Banfield J.F."/>
        </authorList>
    </citation>
    <scope>NUCLEOTIDE SEQUENCE [LARGE SCALE GENOMIC DNA]</scope>
</reference>